<feature type="transmembrane region" description="Helical" evidence="11">
    <location>
        <begin position="133"/>
        <end position="154"/>
    </location>
</feature>
<evidence type="ECO:0000259" key="12">
    <source>
        <dbReference type="SMART" id="SM00756"/>
    </source>
</evidence>
<keyword evidence="7 11" id="KW-0472">Membrane</keyword>
<proteinExistence type="inferred from homology"/>
<evidence type="ECO:0000256" key="9">
    <source>
        <dbReference type="ARBA" id="ARBA00023284"/>
    </source>
</evidence>
<dbReference type="EMBL" id="JAAGWH010000066">
    <property type="protein sequence ID" value="NEK96517.1"/>
    <property type="molecule type" value="Genomic_DNA"/>
</dbReference>
<organism evidence="14 16">
    <name type="scientific">Modestobacter muralis</name>
    <dbReference type="NCBI Taxonomy" id="1608614"/>
    <lineage>
        <taxon>Bacteria</taxon>
        <taxon>Bacillati</taxon>
        <taxon>Actinomycetota</taxon>
        <taxon>Actinomycetes</taxon>
        <taxon>Geodermatophilales</taxon>
        <taxon>Geodermatophilaceae</taxon>
        <taxon>Modestobacter</taxon>
    </lineage>
</organism>
<dbReference type="AlphaFoldDB" id="A0A6P0HBZ8"/>
<feature type="transmembrane region" description="Helical" evidence="11">
    <location>
        <begin position="47"/>
        <end position="67"/>
    </location>
</feature>
<evidence type="ECO:0000313" key="14">
    <source>
        <dbReference type="EMBL" id="NEN53417.1"/>
    </source>
</evidence>
<feature type="transmembrane region" description="Helical" evidence="11">
    <location>
        <begin position="160"/>
        <end position="186"/>
    </location>
</feature>
<feature type="transmembrane region" description="Helical" evidence="11">
    <location>
        <begin position="207"/>
        <end position="231"/>
    </location>
</feature>
<keyword evidence="9" id="KW-0676">Redox-active center</keyword>
<evidence type="ECO:0000256" key="11">
    <source>
        <dbReference type="SAM" id="Phobius"/>
    </source>
</evidence>
<dbReference type="GO" id="GO:0048038">
    <property type="term" value="F:quinone binding"/>
    <property type="evidence" value="ECO:0007669"/>
    <property type="project" value="UniProtKB-KW"/>
</dbReference>
<evidence type="ECO:0000313" key="15">
    <source>
        <dbReference type="Proteomes" id="UP000468828"/>
    </source>
</evidence>
<dbReference type="SMART" id="SM00756">
    <property type="entry name" value="VKc"/>
    <property type="match status" value="1"/>
</dbReference>
<comment type="similarity">
    <text evidence="2">Belongs to the VKOR family.</text>
</comment>
<dbReference type="InterPro" id="IPR012932">
    <property type="entry name" value="VKOR"/>
</dbReference>
<accession>A0A6P0HBZ8</accession>
<reference evidence="13 15" key="1">
    <citation type="submission" date="2020-01" db="EMBL/GenBank/DDBJ databases">
        <title>the WGS Modestobacter muralis CPCC 204518.</title>
        <authorList>
            <person name="Jiang Z."/>
        </authorList>
    </citation>
    <scope>NUCLEOTIDE SEQUENCE [LARGE SCALE GENOMIC DNA]</scope>
    <source>
        <strain evidence="13 15">DSM 100205</strain>
    </source>
</reference>
<comment type="subcellular location">
    <subcellularLocation>
        <location evidence="1">Membrane</location>
        <topology evidence="1">Multi-pass membrane protein</topology>
    </subcellularLocation>
</comment>
<reference evidence="14 16" key="2">
    <citation type="submission" date="2020-02" db="EMBL/GenBank/DDBJ databases">
        <title>The WGS of Modestobacter muralis DSM 100205.</title>
        <authorList>
            <person name="Jiang Z."/>
        </authorList>
    </citation>
    <scope>NUCLEOTIDE SEQUENCE [LARGE SCALE GENOMIC DNA]</scope>
    <source>
        <strain evidence="14 16">DSM 100205</strain>
    </source>
</reference>
<keyword evidence="3 11" id="KW-0812">Transmembrane</keyword>
<dbReference type="GO" id="GO:0016491">
    <property type="term" value="F:oxidoreductase activity"/>
    <property type="evidence" value="ECO:0007669"/>
    <property type="project" value="UniProtKB-KW"/>
</dbReference>
<gene>
    <name evidence="14" type="ORF">G3R41_21160</name>
    <name evidence="13" type="ORF">GCU67_20445</name>
</gene>
<evidence type="ECO:0000256" key="7">
    <source>
        <dbReference type="ARBA" id="ARBA00023136"/>
    </source>
</evidence>
<feature type="compositionally biased region" description="Polar residues" evidence="10">
    <location>
        <begin position="1"/>
        <end position="10"/>
    </location>
</feature>
<evidence type="ECO:0000256" key="6">
    <source>
        <dbReference type="ARBA" id="ARBA00023002"/>
    </source>
</evidence>
<dbReference type="Pfam" id="PF07884">
    <property type="entry name" value="VKOR"/>
    <property type="match status" value="1"/>
</dbReference>
<evidence type="ECO:0000313" key="16">
    <source>
        <dbReference type="Proteomes" id="UP000471152"/>
    </source>
</evidence>
<dbReference type="CDD" id="cd12922">
    <property type="entry name" value="VKOR_5"/>
    <property type="match status" value="1"/>
</dbReference>
<evidence type="ECO:0000313" key="13">
    <source>
        <dbReference type="EMBL" id="NEK96517.1"/>
    </source>
</evidence>
<name>A0A6P0HBZ8_9ACTN</name>
<dbReference type="InterPro" id="IPR041714">
    <property type="entry name" value="VKOR_Actinobacteria"/>
</dbReference>
<evidence type="ECO:0000256" key="5">
    <source>
        <dbReference type="ARBA" id="ARBA00022989"/>
    </source>
</evidence>
<comment type="caution">
    <text evidence="14">The sequence shown here is derived from an EMBL/GenBank/DDBJ whole genome shotgun (WGS) entry which is preliminary data.</text>
</comment>
<keyword evidence="4" id="KW-0874">Quinone</keyword>
<dbReference type="Proteomes" id="UP000468828">
    <property type="component" value="Unassembled WGS sequence"/>
</dbReference>
<evidence type="ECO:0000256" key="4">
    <source>
        <dbReference type="ARBA" id="ARBA00022719"/>
    </source>
</evidence>
<protein>
    <submittedName>
        <fullName evidence="14">Vitamin K epoxide reductase family protein</fullName>
    </submittedName>
</protein>
<feature type="transmembrane region" description="Helical" evidence="11">
    <location>
        <begin position="108"/>
        <end position="126"/>
    </location>
</feature>
<keyword evidence="6" id="KW-0560">Oxidoreductase</keyword>
<evidence type="ECO:0000256" key="3">
    <source>
        <dbReference type="ARBA" id="ARBA00022692"/>
    </source>
</evidence>
<feature type="region of interest" description="Disordered" evidence="10">
    <location>
        <begin position="1"/>
        <end position="37"/>
    </location>
</feature>
<evidence type="ECO:0000256" key="8">
    <source>
        <dbReference type="ARBA" id="ARBA00023157"/>
    </source>
</evidence>
<dbReference type="GO" id="GO:0016020">
    <property type="term" value="C:membrane"/>
    <property type="evidence" value="ECO:0007669"/>
    <property type="project" value="UniProtKB-SubCell"/>
</dbReference>
<feature type="domain" description="Vitamin K epoxide reductase" evidence="12">
    <location>
        <begin position="44"/>
        <end position="185"/>
    </location>
</feature>
<keyword evidence="5 11" id="KW-1133">Transmembrane helix</keyword>
<evidence type="ECO:0000256" key="10">
    <source>
        <dbReference type="SAM" id="MobiDB-lite"/>
    </source>
</evidence>
<evidence type="ECO:0000256" key="1">
    <source>
        <dbReference type="ARBA" id="ARBA00004141"/>
    </source>
</evidence>
<dbReference type="Gene3D" id="1.20.1440.130">
    <property type="entry name" value="VKOR domain"/>
    <property type="match status" value="1"/>
</dbReference>
<dbReference type="EMBL" id="JAAGWB010000069">
    <property type="protein sequence ID" value="NEN53417.1"/>
    <property type="molecule type" value="Genomic_DNA"/>
</dbReference>
<dbReference type="Proteomes" id="UP000471152">
    <property type="component" value="Unassembled WGS sequence"/>
</dbReference>
<keyword evidence="15" id="KW-1185">Reference proteome</keyword>
<sequence>MSSSRPSMQPSLADPVAGSTGDAGRETTRGVRPGAGAAPGGLTERGLAWLLLIGGLTGLVAAFVLAVEKYALLADPTYVPSCSLNPVLSCGSIMASEQAEAFGFPNPLLGVAGFPVVACLGAALLAGARPARWFWAGLQVGVSAGAVFVHWLIFSSLYRIGALCPYCMAVWAVTIPIFWYVTLHNLEQVHARLPRPVAAMATTLQRFHGVILTAWFLILAAAILHTFWLYWSTFLV</sequence>
<dbReference type="InterPro" id="IPR038354">
    <property type="entry name" value="VKOR_sf"/>
</dbReference>
<evidence type="ECO:0000256" key="2">
    <source>
        <dbReference type="ARBA" id="ARBA00006214"/>
    </source>
</evidence>
<keyword evidence="8" id="KW-1015">Disulfide bond</keyword>